<sequence>MEKRTRAGTIKIERVVIKIKLGEAITRLEHLDLHLERLASRLIHDHEEGRPLAPVLSEVESIANRARDIKASIDWTRQQIAADGIPIGTYVVKRE</sequence>
<dbReference type="EMBL" id="LAZR01015262">
    <property type="protein sequence ID" value="KKM13938.1"/>
    <property type="molecule type" value="Genomic_DNA"/>
</dbReference>
<name>A0A0F9JVL0_9ZZZZ</name>
<protein>
    <submittedName>
        <fullName evidence="1">Uncharacterized protein</fullName>
    </submittedName>
</protein>
<organism evidence="1">
    <name type="scientific">marine sediment metagenome</name>
    <dbReference type="NCBI Taxonomy" id="412755"/>
    <lineage>
        <taxon>unclassified sequences</taxon>
        <taxon>metagenomes</taxon>
        <taxon>ecological metagenomes</taxon>
    </lineage>
</organism>
<accession>A0A0F9JVL0</accession>
<evidence type="ECO:0000313" key="1">
    <source>
        <dbReference type="EMBL" id="KKM13938.1"/>
    </source>
</evidence>
<gene>
    <name evidence="1" type="ORF">LCGC14_1711230</name>
</gene>
<proteinExistence type="predicted"/>
<dbReference type="AlphaFoldDB" id="A0A0F9JVL0"/>
<comment type="caution">
    <text evidence="1">The sequence shown here is derived from an EMBL/GenBank/DDBJ whole genome shotgun (WGS) entry which is preliminary data.</text>
</comment>
<reference evidence="1" key="1">
    <citation type="journal article" date="2015" name="Nature">
        <title>Complex archaea that bridge the gap between prokaryotes and eukaryotes.</title>
        <authorList>
            <person name="Spang A."/>
            <person name="Saw J.H."/>
            <person name="Jorgensen S.L."/>
            <person name="Zaremba-Niedzwiedzka K."/>
            <person name="Martijn J."/>
            <person name="Lind A.E."/>
            <person name="van Eijk R."/>
            <person name="Schleper C."/>
            <person name="Guy L."/>
            <person name="Ettema T.J."/>
        </authorList>
    </citation>
    <scope>NUCLEOTIDE SEQUENCE</scope>
</reference>
<feature type="non-terminal residue" evidence="1">
    <location>
        <position position="95"/>
    </location>
</feature>